<dbReference type="RefSeq" id="WP_209465256.1">
    <property type="nucleotide sequence ID" value="NZ_JAGGLG010000002.1"/>
</dbReference>
<comment type="caution">
    <text evidence="1">The sequence shown here is derived from an EMBL/GenBank/DDBJ whole genome shotgun (WGS) entry which is preliminary data.</text>
</comment>
<keyword evidence="2" id="KW-1185">Reference proteome</keyword>
<reference evidence="1 2" key="1">
    <citation type="submission" date="2021-03" db="EMBL/GenBank/DDBJ databases">
        <title>Genomic Encyclopedia of Type Strains, Phase IV (KMG-IV): sequencing the most valuable type-strain genomes for metagenomic binning, comparative biology and taxonomic classification.</title>
        <authorList>
            <person name="Goeker M."/>
        </authorList>
    </citation>
    <scope>NUCLEOTIDE SEQUENCE [LARGE SCALE GENOMIC DNA]</scope>
    <source>
        <strain evidence="1 2">DSM 27138</strain>
    </source>
</reference>
<sequence>MTFWQLMPADVEAIVTQLKAGRSKQEVAADLGISVEMVSCAERKWQMATNRQAPWYAF</sequence>
<accession>A0ABS4JNJ8</accession>
<gene>
    <name evidence="1" type="ORF">J2Z79_000481</name>
</gene>
<protein>
    <submittedName>
        <fullName evidence="1">Uncharacterized protein (DUF433 family)</fullName>
    </submittedName>
</protein>
<name>A0ABS4JNJ8_9FIRM</name>
<evidence type="ECO:0000313" key="1">
    <source>
        <dbReference type="EMBL" id="MBP2017107.1"/>
    </source>
</evidence>
<dbReference type="EMBL" id="JAGGLG010000002">
    <property type="protein sequence ID" value="MBP2017107.1"/>
    <property type="molecule type" value="Genomic_DNA"/>
</dbReference>
<organism evidence="1 2">
    <name type="scientific">Symbiobacterium terraclitae</name>
    <dbReference type="NCBI Taxonomy" id="557451"/>
    <lineage>
        <taxon>Bacteria</taxon>
        <taxon>Bacillati</taxon>
        <taxon>Bacillota</taxon>
        <taxon>Clostridia</taxon>
        <taxon>Eubacteriales</taxon>
        <taxon>Symbiobacteriaceae</taxon>
        <taxon>Symbiobacterium</taxon>
    </lineage>
</organism>
<dbReference type="Proteomes" id="UP001519289">
    <property type="component" value="Unassembled WGS sequence"/>
</dbReference>
<proteinExistence type="predicted"/>
<evidence type="ECO:0000313" key="2">
    <source>
        <dbReference type="Proteomes" id="UP001519289"/>
    </source>
</evidence>